<comment type="caution">
    <text evidence="5">The sequence shown here is derived from an EMBL/GenBank/DDBJ whole genome shotgun (WGS) entry which is preliminary data.</text>
</comment>
<comment type="similarity">
    <text evidence="1">Belongs to the ABC transporter superfamily. Ycf16 family.</text>
</comment>
<protein>
    <submittedName>
        <fullName evidence="5">Fe-S cluster assembly ATP-binding protein</fullName>
    </submittedName>
</protein>
<dbReference type="GO" id="GO:0016887">
    <property type="term" value="F:ATP hydrolysis activity"/>
    <property type="evidence" value="ECO:0007669"/>
    <property type="project" value="InterPro"/>
</dbReference>
<sequence length="247" mass="26562">MLTIDNLHATVADKPILKGLSLQINAGEVHAIMGPNGAGKSTTGYVLGGRPGYEVTGGSVEFLGSDLLELEPHERAAAGLFLGFQYPVEIPGVSFVQFLREAANAQRKGRGEEPLSGGEFLKLAREKAGLLRMDMDMLKRPVNVGFSGGEKKRAEMVQMGILDPKLAILDETDSGLDIDALRICGEGINAIMRKPDKAVLLITHYQRLLDYVKPDFVHVLAGGRIVRSGGPELAHQLESEGYEAVTA</sequence>
<dbReference type="GO" id="GO:0005524">
    <property type="term" value="F:ATP binding"/>
    <property type="evidence" value="ECO:0007669"/>
    <property type="project" value="UniProtKB-KW"/>
</dbReference>
<dbReference type="EMBL" id="JACHLR010000004">
    <property type="protein sequence ID" value="MBB4858014.1"/>
    <property type="molecule type" value="Genomic_DNA"/>
</dbReference>
<feature type="domain" description="ABC transporter" evidence="4">
    <location>
        <begin position="2"/>
        <end position="247"/>
    </location>
</feature>
<dbReference type="AlphaFoldDB" id="A0A7W7K847"/>
<keyword evidence="3 5" id="KW-0067">ATP-binding</keyword>
<accession>A0A7W7K847</accession>
<dbReference type="InterPro" id="IPR027417">
    <property type="entry name" value="P-loop_NTPase"/>
</dbReference>
<keyword evidence="2" id="KW-0547">Nucleotide-binding</keyword>
<evidence type="ECO:0000256" key="1">
    <source>
        <dbReference type="ARBA" id="ARBA00006216"/>
    </source>
</evidence>
<dbReference type="PANTHER" id="PTHR43204:SF1">
    <property type="entry name" value="ABC TRANSPORTER I FAMILY MEMBER 6, CHLOROPLASTIC"/>
    <property type="match status" value="1"/>
</dbReference>
<dbReference type="InterPro" id="IPR010230">
    <property type="entry name" value="FeS-cluster_ATPase_SufC"/>
</dbReference>
<keyword evidence="6" id="KW-1185">Reference proteome</keyword>
<dbReference type="PANTHER" id="PTHR43204">
    <property type="entry name" value="ABC TRANSPORTER I FAMILY MEMBER 6, CHLOROPLASTIC"/>
    <property type="match status" value="1"/>
</dbReference>
<reference evidence="5 6" key="1">
    <citation type="submission" date="2020-08" db="EMBL/GenBank/DDBJ databases">
        <title>Functional genomics of gut bacteria from endangered species of beetles.</title>
        <authorList>
            <person name="Carlos-Shanley C."/>
        </authorList>
    </citation>
    <scope>NUCLEOTIDE SEQUENCE [LARGE SCALE GENOMIC DNA]</scope>
    <source>
        <strain evidence="5 6">S00245</strain>
    </source>
</reference>
<evidence type="ECO:0000313" key="5">
    <source>
        <dbReference type="EMBL" id="MBB4858014.1"/>
    </source>
</evidence>
<dbReference type="CDD" id="cd03217">
    <property type="entry name" value="ABC_FeS_Assembly"/>
    <property type="match status" value="1"/>
</dbReference>
<dbReference type="PROSITE" id="PS50893">
    <property type="entry name" value="ABC_TRANSPORTER_2"/>
    <property type="match status" value="1"/>
</dbReference>
<dbReference type="Proteomes" id="UP000555448">
    <property type="component" value="Unassembled WGS sequence"/>
</dbReference>
<dbReference type="NCBIfam" id="TIGR01978">
    <property type="entry name" value="sufC"/>
    <property type="match status" value="1"/>
</dbReference>
<dbReference type="SUPFAM" id="SSF52540">
    <property type="entry name" value="P-loop containing nucleoside triphosphate hydrolases"/>
    <property type="match status" value="1"/>
</dbReference>
<evidence type="ECO:0000313" key="6">
    <source>
        <dbReference type="Proteomes" id="UP000555448"/>
    </source>
</evidence>
<organism evidence="5 6">
    <name type="scientific">Novosphingobium chloroacetimidivorans</name>
    <dbReference type="NCBI Taxonomy" id="1428314"/>
    <lineage>
        <taxon>Bacteria</taxon>
        <taxon>Pseudomonadati</taxon>
        <taxon>Pseudomonadota</taxon>
        <taxon>Alphaproteobacteria</taxon>
        <taxon>Sphingomonadales</taxon>
        <taxon>Sphingomonadaceae</taxon>
        <taxon>Novosphingobium</taxon>
    </lineage>
</organism>
<proteinExistence type="inferred from homology"/>
<dbReference type="RefSeq" id="WP_184243293.1">
    <property type="nucleotide sequence ID" value="NZ_JACHLR010000004.1"/>
</dbReference>
<dbReference type="InterPro" id="IPR003439">
    <property type="entry name" value="ABC_transporter-like_ATP-bd"/>
</dbReference>
<dbReference type="Gene3D" id="3.40.50.300">
    <property type="entry name" value="P-loop containing nucleotide triphosphate hydrolases"/>
    <property type="match status" value="1"/>
</dbReference>
<dbReference type="Pfam" id="PF00005">
    <property type="entry name" value="ABC_tran"/>
    <property type="match status" value="1"/>
</dbReference>
<evidence type="ECO:0000256" key="3">
    <source>
        <dbReference type="ARBA" id="ARBA00022840"/>
    </source>
</evidence>
<evidence type="ECO:0000259" key="4">
    <source>
        <dbReference type="PROSITE" id="PS50893"/>
    </source>
</evidence>
<name>A0A7W7K847_9SPHN</name>
<gene>
    <name evidence="5" type="ORF">HNO88_001328</name>
</gene>
<evidence type="ECO:0000256" key="2">
    <source>
        <dbReference type="ARBA" id="ARBA00022741"/>
    </source>
</evidence>